<dbReference type="InterPro" id="IPR005498">
    <property type="entry name" value="T4SS_VirB10/TraB/TrbI"/>
</dbReference>
<protein>
    <submittedName>
        <fullName evidence="6">Type IV secretory pathway, VirB10 components</fullName>
    </submittedName>
</protein>
<dbReference type="Pfam" id="PF03743">
    <property type="entry name" value="TrbI"/>
    <property type="match status" value="1"/>
</dbReference>
<evidence type="ECO:0000313" key="7">
    <source>
        <dbReference type="Proteomes" id="UP000345637"/>
    </source>
</evidence>
<keyword evidence="4" id="KW-1133">Transmembrane helix</keyword>
<dbReference type="InterPro" id="IPR042217">
    <property type="entry name" value="T4SS_VirB10/TrbI"/>
</dbReference>
<gene>
    <name evidence="6" type="ORF">NCTC12998_06368</name>
</gene>
<sequence length="119" mass="12986">MAACAARRLPRRKRVITTIRASPRVTGVRRLGLDPDLYIPVDRYIPCSMMWRFVSDVAGHISCLVSEDVYSASNHVTLIPAGTVARGIYRTGRCNTDAAGCLCCGRSCVRLSPAACKSR</sequence>
<comment type="subcellular location">
    <subcellularLocation>
        <location evidence="1">Membrane</location>
        <topology evidence="1">Single-pass membrane protein</topology>
    </subcellularLocation>
</comment>
<evidence type="ECO:0000313" key="6">
    <source>
        <dbReference type="EMBL" id="VFS87413.1"/>
    </source>
</evidence>
<name>A0A485CS79_RAOPL</name>
<proteinExistence type="inferred from homology"/>
<evidence type="ECO:0000256" key="2">
    <source>
        <dbReference type="ARBA" id="ARBA00010265"/>
    </source>
</evidence>
<evidence type="ECO:0000256" key="1">
    <source>
        <dbReference type="ARBA" id="ARBA00004167"/>
    </source>
</evidence>
<dbReference type="Proteomes" id="UP000345637">
    <property type="component" value="Unassembled WGS sequence"/>
</dbReference>
<dbReference type="AlphaFoldDB" id="A0A485CS79"/>
<keyword evidence="5" id="KW-0472">Membrane</keyword>
<dbReference type="GO" id="GO:0016020">
    <property type="term" value="C:membrane"/>
    <property type="evidence" value="ECO:0007669"/>
    <property type="project" value="UniProtKB-SubCell"/>
</dbReference>
<evidence type="ECO:0000256" key="3">
    <source>
        <dbReference type="ARBA" id="ARBA00022692"/>
    </source>
</evidence>
<comment type="similarity">
    <text evidence="2">Belongs to the TrbI/VirB10 family.</text>
</comment>
<organism evidence="6 7">
    <name type="scientific">Raoultella planticola</name>
    <name type="common">Klebsiella planticola</name>
    <dbReference type="NCBI Taxonomy" id="575"/>
    <lineage>
        <taxon>Bacteria</taxon>
        <taxon>Pseudomonadati</taxon>
        <taxon>Pseudomonadota</taxon>
        <taxon>Gammaproteobacteria</taxon>
        <taxon>Enterobacterales</taxon>
        <taxon>Enterobacteriaceae</taxon>
        <taxon>Klebsiella/Raoultella group</taxon>
        <taxon>Raoultella</taxon>
    </lineage>
</organism>
<accession>A0A485CS79</accession>
<evidence type="ECO:0000256" key="5">
    <source>
        <dbReference type="ARBA" id="ARBA00023136"/>
    </source>
</evidence>
<evidence type="ECO:0000256" key="4">
    <source>
        <dbReference type="ARBA" id="ARBA00022989"/>
    </source>
</evidence>
<reference evidence="6 7" key="1">
    <citation type="submission" date="2019-03" db="EMBL/GenBank/DDBJ databases">
        <authorList>
            <consortium name="Pathogen Informatics"/>
        </authorList>
    </citation>
    <scope>NUCLEOTIDE SEQUENCE [LARGE SCALE GENOMIC DNA]</scope>
    <source>
        <strain evidence="6 7">NCTC12998</strain>
    </source>
</reference>
<dbReference type="Gene3D" id="2.40.128.260">
    <property type="entry name" value="Type IV secretion system, VirB10/TraB/TrbI"/>
    <property type="match status" value="1"/>
</dbReference>
<dbReference type="EMBL" id="CAADJE010000033">
    <property type="protein sequence ID" value="VFS87413.1"/>
    <property type="molecule type" value="Genomic_DNA"/>
</dbReference>
<keyword evidence="3" id="KW-0812">Transmembrane</keyword>